<dbReference type="InterPro" id="IPR026029">
    <property type="entry name" value="MLI_dom"/>
</dbReference>
<dbReference type="AlphaFoldDB" id="A0A3M8K6C8"/>
<evidence type="ECO:0000256" key="7">
    <source>
        <dbReference type="ARBA" id="ARBA00023235"/>
    </source>
</evidence>
<dbReference type="PIRSF" id="PIRSF001486">
    <property type="entry name" value="CatC"/>
    <property type="match status" value="1"/>
</dbReference>
<evidence type="ECO:0000256" key="4">
    <source>
        <dbReference type="ARBA" id="ARBA00011365"/>
    </source>
</evidence>
<evidence type="ECO:0000313" key="10">
    <source>
        <dbReference type="EMBL" id="RNE48419.1"/>
    </source>
</evidence>
<reference evidence="10 11" key="1">
    <citation type="submission" date="2018-02" db="EMBL/GenBank/DDBJ databases">
        <title>Corynebacterium alimpuense sp. nov., a marine obligate actinomycete isolated from sediments of Valparaiso bay, Chile.</title>
        <authorList>
            <person name="Claverias F."/>
            <person name="Gonzales-Siles L."/>
            <person name="Salva-Serra F."/>
            <person name="Inganaes E."/>
            <person name="Molin K."/>
            <person name="Cumsille A."/>
            <person name="Undabarrena A."/>
            <person name="Couve E."/>
            <person name="Moore E.R.B."/>
            <person name="Gomila M."/>
            <person name="Camara B."/>
        </authorList>
    </citation>
    <scope>NUCLEOTIDE SEQUENCE [LARGE SCALE GENOMIC DNA]</scope>
    <source>
        <strain evidence="10 11">CCUG 69366</strain>
    </source>
</reference>
<organism evidence="10 11">
    <name type="scientific">Corynebacterium alimapuense</name>
    <dbReference type="NCBI Taxonomy" id="1576874"/>
    <lineage>
        <taxon>Bacteria</taxon>
        <taxon>Bacillati</taxon>
        <taxon>Actinomycetota</taxon>
        <taxon>Actinomycetes</taxon>
        <taxon>Mycobacteriales</taxon>
        <taxon>Corynebacteriaceae</taxon>
        <taxon>Corynebacterium</taxon>
    </lineage>
</organism>
<keyword evidence="6 8" id="KW-0058">Aromatic hydrocarbons catabolism</keyword>
<comment type="pathway">
    <text evidence="2 8">Aromatic compound metabolism; beta-ketoadipate pathway; 5-oxo-4,5-dihydro-2-furylacetate from catechol: step 3/3.</text>
</comment>
<dbReference type="RefSeq" id="WP_123048352.1">
    <property type="nucleotide sequence ID" value="NZ_PTJO01000005.1"/>
</dbReference>
<proteinExistence type="inferred from homology"/>
<accession>A0A3M8K6C8</accession>
<gene>
    <name evidence="10" type="ORF">C5L39_07875</name>
</gene>
<sequence length="91" mass="10316">MLFLAHLDVSLPESLAPELFEDFQLREQKYARDLQGAGIITGLWQEVGQASSYCLIEVSDTDQLQEVLSGFPLYRYFDVQITPLTQHPNAV</sequence>
<evidence type="ECO:0000256" key="1">
    <source>
        <dbReference type="ARBA" id="ARBA00001739"/>
    </source>
</evidence>
<dbReference type="OrthoDB" id="2889526at2"/>
<dbReference type="EC" id="5.3.3.4" evidence="5 8"/>
<evidence type="ECO:0000259" key="9">
    <source>
        <dbReference type="Pfam" id="PF02426"/>
    </source>
</evidence>
<protein>
    <recommendedName>
        <fullName evidence="5 8">Muconolactone Delta-isomerase</fullName>
        <shortName evidence="8">MIase</shortName>
        <ecNumber evidence="5 8">5.3.3.4</ecNumber>
    </recommendedName>
</protein>
<evidence type="ECO:0000313" key="11">
    <source>
        <dbReference type="Proteomes" id="UP000266975"/>
    </source>
</evidence>
<name>A0A3M8K6C8_9CORY</name>
<comment type="catalytic activity">
    <reaction evidence="1 8">
        <text>(S)-muconolactone = (4,5-dihydro-5-oxofuran-2-yl)-acetate</text>
        <dbReference type="Rhea" id="RHEA:12348"/>
        <dbReference type="ChEBI" id="CHEBI:58425"/>
        <dbReference type="ChEBI" id="CHEBI:58736"/>
        <dbReference type="EC" id="5.3.3.4"/>
    </reaction>
</comment>
<evidence type="ECO:0000256" key="8">
    <source>
        <dbReference type="PIRNR" id="PIRNR001486"/>
    </source>
</evidence>
<comment type="caution">
    <text evidence="10">The sequence shown here is derived from an EMBL/GenBank/DDBJ whole genome shotgun (WGS) entry which is preliminary data.</text>
</comment>
<evidence type="ECO:0000256" key="5">
    <source>
        <dbReference type="ARBA" id="ARBA00012070"/>
    </source>
</evidence>
<dbReference type="SUPFAM" id="SSF54909">
    <property type="entry name" value="Dimeric alpha+beta barrel"/>
    <property type="match status" value="1"/>
</dbReference>
<dbReference type="Pfam" id="PF02426">
    <property type="entry name" value="MIase"/>
    <property type="match status" value="1"/>
</dbReference>
<dbReference type="GO" id="GO:0016159">
    <property type="term" value="F:muconolactone delta-isomerase activity"/>
    <property type="evidence" value="ECO:0007669"/>
    <property type="project" value="UniProtKB-EC"/>
</dbReference>
<feature type="domain" description="Muconolactone isomerase" evidence="9">
    <location>
        <begin position="1"/>
        <end position="89"/>
    </location>
</feature>
<dbReference type="EMBL" id="PTJO01000005">
    <property type="protein sequence ID" value="RNE48419.1"/>
    <property type="molecule type" value="Genomic_DNA"/>
</dbReference>
<evidence type="ECO:0000256" key="3">
    <source>
        <dbReference type="ARBA" id="ARBA00010882"/>
    </source>
</evidence>
<evidence type="ECO:0000256" key="6">
    <source>
        <dbReference type="ARBA" id="ARBA00022797"/>
    </source>
</evidence>
<evidence type="ECO:0000256" key="2">
    <source>
        <dbReference type="ARBA" id="ARBA00005193"/>
    </source>
</evidence>
<keyword evidence="7 8" id="KW-0413">Isomerase</keyword>
<keyword evidence="11" id="KW-1185">Reference proteome</keyword>
<dbReference type="Proteomes" id="UP000266975">
    <property type="component" value="Unassembled WGS sequence"/>
</dbReference>
<dbReference type="UniPathway" id="UPA00157">
    <property type="reaction ID" value="UER00260"/>
</dbReference>
<comment type="similarity">
    <text evidence="3 8">Belongs to the muconolactone Delta-isomerase family.</text>
</comment>
<dbReference type="GO" id="GO:0042952">
    <property type="term" value="P:beta-ketoadipate pathway"/>
    <property type="evidence" value="ECO:0007669"/>
    <property type="project" value="UniProtKB-UniPathway"/>
</dbReference>
<dbReference type="InterPro" id="IPR003464">
    <property type="entry name" value="Muconolactone_d_Isoase"/>
</dbReference>
<comment type="subunit">
    <text evidence="4">Homodecamer.</text>
</comment>
<dbReference type="Gene3D" id="3.30.70.1060">
    <property type="entry name" value="Dimeric alpha+beta barrel"/>
    <property type="match status" value="1"/>
</dbReference>
<dbReference type="InterPro" id="IPR011008">
    <property type="entry name" value="Dimeric_a/b-barrel"/>
</dbReference>